<feature type="domain" description="N-acetyltransferase" evidence="11">
    <location>
        <begin position="102"/>
        <end position="264"/>
    </location>
</feature>
<keyword evidence="5" id="KW-0012">Acyltransferase</keyword>
<comment type="catalytic activity">
    <reaction evidence="9">
        <text>L-lysyl-[protein] + acetyl-CoA = N(6)-acetyl-L-lysyl-[protein] + CoA + H(+)</text>
        <dbReference type="Rhea" id="RHEA:45948"/>
        <dbReference type="Rhea" id="RHEA-COMP:9752"/>
        <dbReference type="Rhea" id="RHEA-COMP:10731"/>
        <dbReference type="ChEBI" id="CHEBI:15378"/>
        <dbReference type="ChEBI" id="CHEBI:29969"/>
        <dbReference type="ChEBI" id="CHEBI:57287"/>
        <dbReference type="ChEBI" id="CHEBI:57288"/>
        <dbReference type="ChEBI" id="CHEBI:61930"/>
        <dbReference type="EC" id="2.3.1.48"/>
    </reaction>
</comment>
<dbReference type="InterPro" id="IPR016181">
    <property type="entry name" value="Acyl_CoA_acyltransferase"/>
</dbReference>
<dbReference type="EC" id="2.3.1.48" evidence="1"/>
<evidence type="ECO:0000313" key="12">
    <source>
        <dbReference type="EMBL" id="KAL5106898.1"/>
    </source>
</evidence>
<evidence type="ECO:0000256" key="1">
    <source>
        <dbReference type="ARBA" id="ARBA00013184"/>
    </source>
</evidence>
<gene>
    <name evidence="12" type="ORF">TcWFU_005996</name>
</gene>
<keyword evidence="3" id="KW-0159">Chromosome partition</keyword>
<evidence type="ECO:0000256" key="3">
    <source>
        <dbReference type="ARBA" id="ARBA00022829"/>
    </source>
</evidence>
<dbReference type="EC" id="2.3.1.259" evidence="7"/>
<dbReference type="PANTHER" id="PTHR14744">
    <property type="entry name" value="N-ALPHA-ACETYLTRANSFERASE 60"/>
    <property type="match status" value="1"/>
</dbReference>
<comment type="caution">
    <text evidence="12">The sequence shown here is derived from an EMBL/GenBank/DDBJ whole genome shotgun (WGS) entry which is preliminary data.</text>
</comment>
<dbReference type="EMBL" id="JAKROA010000005">
    <property type="protein sequence ID" value="KAL5106898.1"/>
    <property type="molecule type" value="Genomic_DNA"/>
</dbReference>
<evidence type="ECO:0000256" key="7">
    <source>
        <dbReference type="ARBA" id="ARBA00026111"/>
    </source>
</evidence>
<reference evidence="12 13" key="1">
    <citation type="journal article" date="2022" name="Front. Cell. Infect. Microbiol.">
        <title>The Genomes of Two Strains of Taenia crassiceps the Animal Model for the Study of Human Cysticercosis.</title>
        <authorList>
            <person name="Bobes R.J."/>
            <person name="Estrada K."/>
            <person name="Rios-Valencia D.G."/>
            <person name="Calderon-Gallegos A."/>
            <person name="de la Torre P."/>
            <person name="Carrero J.C."/>
            <person name="Sanchez-Flores A."/>
            <person name="Laclette J.P."/>
        </authorList>
    </citation>
    <scope>NUCLEOTIDE SEQUENCE [LARGE SCALE GENOMIC DNA]</scope>
    <source>
        <strain evidence="12">WFUcys</strain>
    </source>
</reference>
<protein>
    <recommendedName>
        <fullName evidence="8">N-alpha-acetyltransferase 60</fullName>
        <ecNumber evidence="7">2.3.1.259</ecNumber>
        <ecNumber evidence="1">2.3.1.48</ecNumber>
    </recommendedName>
</protein>
<evidence type="ECO:0000256" key="8">
    <source>
        <dbReference type="ARBA" id="ARBA00026144"/>
    </source>
</evidence>
<evidence type="ECO:0000259" key="11">
    <source>
        <dbReference type="PROSITE" id="PS51186"/>
    </source>
</evidence>
<evidence type="ECO:0000256" key="2">
    <source>
        <dbReference type="ARBA" id="ARBA00022679"/>
    </source>
</evidence>
<dbReference type="CDD" id="cd04301">
    <property type="entry name" value="NAT_SF"/>
    <property type="match status" value="1"/>
</dbReference>
<organism evidence="12 13">
    <name type="scientific">Taenia crassiceps</name>
    <dbReference type="NCBI Taxonomy" id="6207"/>
    <lineage>
        <taxon>Eukaryota</taxon>
        <taxon>Metazoa</taxon>
        <taxon>Spiralia</taxon>
        <taxon>Lophotrochozoa</taxon>
        <taxon>Platyhelminthes</taxon>
        <taxon>Cestoda</taxon>
        <taxon>Eucestoda</taxon>
        <taxon>Cyclophyllidea</taxon>
        <taxon>Taeniidae</taxon>
        <taxon>Taenia</taxon>
    </lineage>
</organism>
<dbReference type="PROSITE" id="PS51186">
    <property type="entry name" value="GNAT"/>
    <property type="match status" value="1"/>
</dbReference>
<dbReference type="InterPro" id="IPR000182">
    <property type="entry name" value="GNAT_dom"/>
</dbReference>
<dbReference type="Gene3D" id="3.40.630.30">
    <property type="match status" value="1"/>
</dbReference>
<comment type="catalytic activity">
    <reaction evidence="10">
        <text>N-terminal L-methionyl-[transmembrane protein] + acetyl-CoA = N-terminal N(alpha)-acetyl-L-methionyl-[transmembrane protein] + CoA + H(+)</text>
        <dbReference type="Rhea" id="RHEA:50604"/>
        <dbReference type="Rhea" id="RHEA-COMP:12745"/>
        <dbReference type="Rhea" id="RHEA-COMP:12746"/>
        <dbReference type="ChEBI" id="CHEBI:15378"/>
        <dbReference type="ChEBI" id="CHEBI:57287"/>
        <dbReference type="ChEBI" id="CHEBI:57288"/>
        <dbReference type="ChEBI" id="CHEBI:64731"/>
        <dbReference type="ChEBI" id="CHEBI:133414"/>
        <dbReference type="EC" id="2.3.1.259"/>
    </reaction>
</comment>
<evidence type="ECO:0000256" key="5">
    <source>
        <dbReference type="ARBA" id="ARBA00023315"/>
    </source>
</evidence>
<evidence type="ECO:0000256" key="6">
    <source>
        <dbReference type="ARBA" id="ARBA00025774"/>
    </source>
</evidence>
<sequence>MRSRFLLLARLGIFGSRPSRGRVDIRCKPCGILPVGPYRPAVGIGTSWTAGHSWTSYLNVIQNVGCNLWYNEIVSTSRYLTLLACLSNANYRQFGLVREEGEEERVVGLIVAEYRTLSSCKVADRTIIHPRLAADSVVMYILSLAVTSRYRKCGIGSLLLSVILDHAKGQRYFASCADAVTGNLQYQPLLESDDPITATLNLSPHQGRFVQWLCQRYRTYMPCRAVYLHTECTNRIALRFYRRRGFSLHHLVPRCYLIEGRVADGFCCVFYCNGGYPQRSFAQECLHWLRQHFCATRTATVSLIGQVALRLRGAITALFGPCTSRQRGFFKVSRILPWQRTSSPSPTPDATTAPFLAHSL</sequence>
<keyword evidence="13" id="KW-1185">Reference proteome</keyword>
<proteinExistence type="inferred from homology"/>
<comment type="similarity">
    <text evidence="6">Belongs to the acetyltransferase family. NAA60 subfamily.</text>
</comment>
<dbReference type="SUPFAM" id="SSF55729">
    <property type="entry name" value="Acyl-CoA N-acyltransferases (Nat)"/>
    <property type="match status" value="2"/>
</dbReference>
<name>A0ABR4QC33_9CEST</name>
<dbReference type="PANTHER" id="PTHR14744:SF15">
    <property type="entry name" value="N-ALPHA-ACETYLTRANSFERASE 60"/>
    <property type="match status" value="1"/>
</dbReference>
<evidence type="ECO:0000256" key="10">
    <source>
        <dbReference type="ARBA" id="ARBA00048848"/>
    </source>
</evidence>
<keyword evidence="4" id="KW-0156">Chromatin regulator</keyword>
<evidence type="ECO:0000313" key="13">
    <source>
        <dbReference type="Proteomes" id="UP001651158"/>
    </source>
</evidence>
<accession>A0ABR4QC33</accession>
<keyword evidence="2" id="KW-0808">Transferase</keyword>
<evidence type="ECO:0000256" key="4">
    <source>
        <dbReference type="ARBA" id="ARBA00022853"/>
    </source>
</evidence>
<dbReference type="Pfam" id="PF00583">
    <property type="entry name" value="Acetyltransf_1"/>
    <property type="match status" value="1"/>
</dbReference>
<dbReference type="InterPro" id="IPR045141">
    <property type="entry name" value="NAA60-like"/>
</dbReference>
<dbReference type="Proteomes" id="UP001651158">
    <property type="component" value="Unassembled WGS sequence"/>
</dbReference>
<evidence type="ECO:0000256" key="9">
    <source>
        <dbReference type="ARBA" id="ARBA00048017"/>
    </source>
</evidence>